<sequence>MFDDLQSRVKSSAARAGRTAAIGLGAALSLCVGLAFLTLSAWMFLVSVTEPMIAALIIGGFYTGGSIVALALLASGGEKTKPRETTPPPASQEEPLPPLAEAFIIGLRAGAKSRS</sequence>
<dbReference type="Pfam" id="PF07332">
    <property type="entry name" value="Phage_holin_3_6"/>
    <property type="match status" value="1"/>
</dbReference>
<accession>A0A5S3PB31</accession>
<evidence type="ECO:0000256" key="1">
    <source>
        <dbReference type="SAM" id="Phobius"/>
    </source>
</evidence>
<proteinExistence type="predicted"/>
<evidence type="ECO:0000313" key="2">
    <source>
        <dbReference type="EMBL" id="TMM50603.1"/>
    </source>
</evidence>
<keyword evidence="1" id="KW-0472">Membrane</keyword>
<dbReference type="EMBL" id="VANS01000006">
    <property type="protein sequence ID" value="TMM50603.1"/>
    <property type="molecule type" value="Genomic_DNA"/>
</dbReference>
<feature type="transmembrane region" description="Helical" evidence="1">
    <location>
        <begin position="51"/>
        <end position="73"/>
    </location>
</feature>
<keyword evidence="1" id="KW-0812">Transmembrane</keyword>
<name>A0A5S3PB31_9RHOB</name>
<dbReference type="OrthoDB" id="7875633at2"/>
<keyword evidence="1" id="KW-1133">Transmembrane helix</keyword>
<gene>
    <name evidence="2" type="ORF">FDT80_17260</name>
</gene>
<protein>
    <submittedName>
        <fullName evidence="2">Phage holin family protein</fullName>
    </submittedName>
</protein>
<dbReference type="RefSeq" id="WP_138663579.1">
    <property type="nucleotide sequence ID" value="NZ_VANS01000006.1"/>
</dbReference>
<comment type="caution">
    <text evidence="2">The sequence shown here is derived from an EMBL/GenBank/DDBJ whole genome shotgun (WGS) entry which is preliminary data.</text>
</comment>
<dbReference type="Proteomes" id="UP000309550">
    <property type="component" value="Unassembled WGS sequence"/>
</dbReference>
<dbReference type="InterPro" id="IPR009937">
    <property type="entry name" value="Phage_holin_3_6"/>
</dbReference>
<feature type="transmembrane region" description="Helical" evidence="1">
    <location>
        <begin position="21"/>
        <end position="45"/>
    </location>
</feature>
<reference evidence="2 3" key="1">
    <citation type="submission" date="2019-05" db="EMBL/GenBank/DDBJ databases">
        <title>Sulfitobacter sabulilitoris sp. nov., isolated from a marine sand.</title>
        <authorList>
            <person name="Yoon J.-H."/>
        </authorList>
    </citation>
    <scope>NUCLEOTIDE SEQUENCE [LARGE SCALE GENOMIC DNA]</scope>
    <source>
        <strain evidence="2 3">HSMS-29</strain>
    </source>
</reference>
<dbReference type="AlphaFoldDB" id="A0A5S3PB31"/>
<keyword evidence="3" id="KW-1185">Reference proteome</keyword>
<evidence type="ECO:0000313" key="3">
    <source>
        <dbReference type="Proteomes" id="UP000309550"/>
    </source>
</evidence>
<organism evidence="2 3">
    <name type="scientific">Sulfitobacter sabulilitoris</name>
    <dbReference type="NCBI Taxonomy" id="2562655"/>
    <lineage>
        <taxon>Bacteria</taxon>
        <taxon>Pseudomonadati</taxon>
        <taxon>Pseudomonadota</taxon>
        <taxon>Alphaproteobacteria</taxon>
        <taxon>Rhodobacterales</taxon>
        <taxon>Roseobacteraceae</taxon>
        <taxon>Sulfitobacter</taxon>
    </lineage>
</organism>